<feature type="compositionally biased region" description="Basic and acidic residues" evidence="1">
    <location>
        <begin position="1"/>
        <end position="10"/>
    </location>
</feature>
<sequence length="120" mass="13388">MFKTMLRKESVTSTNAYESLGPLSRKTTSPLTAPSFCSQHSAKVTAAMSPEQNDGFSHEGDDIADVDKQPCYLLELAPELRNRIYEDVLVENKRVPINKGLRPPALLHTCKQVRDEATKL</sequence>
<comment type="caution">
    <text evidence="2">The sequence shown here is derived from an EMBL/GenBank/DDBJ whole genome shotgun (WGS) entry which is preliminary data.</text>
</comment>
<reference evidence="2" key="1">
    <citation type="submission" date="2020-04" db="EMBL/GenBank/DDBJ databases">
        <title>Draft genome resource of the tomato pathogen Pseudocercospora fuligena.</title>
        <authorList>
            <person name="Zaccaron A."/>
        </authorList>
    </citation>
    <scope>NUCLEOTIDE SEQUENCE</scope>
    <source>
        <strain evidence="2">PF001</strain>
    </source>
</reference>
<organism evidence="2 3">
    <name type="scientific">Pseudocercospora fuligena</name>
    <dbReference type="NCBI Taxonomy" id="685502"/>
    <lineage>
        <taxon>Eukaryota</taxon>
        <taxon>Fungi</taxon>
        <taxon>Dikarya</taxon>
        <taxon>Ascomycota</taxon>
        <taxon>Pezizomycotina</taxon>
        <taxon>Dothideomycetes</taxon>
        <taxon>Dothideomycetidae</taxon>
        <taxon>Mycosphaerellales</taxon>
        <taxon>Mycosphaerellaceae</taxon>
        <taxon>Pseudocercospora</taxon>
    </lineage>
</organism>
<dbReference type="AlphaFoldDB" id="A0A8H6VLQ2"/>
<feature type="region of interest" description="Disordered" evidence="1">
    <location>
        <begin position="1"/>
        <end position="62"/>
    </location>
</feature>
<accession>A0A8H6VLQ2</accession>
<feature type="compositionally biased region" description="Polar residues" evidence="1">
    <location>
        <begin position="25"/>
        <end position="42"/>
    </location>
</feature>
<name>A0A8H6VLQ2_9PEZI</name>
<proteinExistence type="predicted"/>
<dbReference type="EMBL" id="JABCIY010000111">
    <property type="protein sequence ID" value="KAF7192719.1"/>
    <property type="molecule type" value="Genomic_DNA"/>
</dbReference>
<dbReference type="OrthoDB" id="3636858at2759"/>
<protein>
    <submittedName>
        <fullName evidence="2">Uncharacterized protein</fullName>
    </submittedName>
</protein>
<keyword evidence="3" id="KW-1185">Reference proteome</keyword>
<evidence type="ECO:0000313" key="2">
    <source>
        <dbReference type="EMBL" id="KAF7192719.1"/>
    </source>
</evidence>
<gene>
    <name evidence="2" type="ORF">HII31_05945</name>
</gene>
<evidence type="ECO:0000256" key="1">
    <source>
        <dbReference type="SAM" id="MobiDB-lite"/>
    </source>
</evidence>
<dbReference type="Proteomes" id="UP000660729">
    <property type="component" value="Unassembled WGS sequence"/>
</dbReference>
<evidence type="ECO:0000313" key="3">
    <source>
        <dbReference type="Proteomes" id="UP000660729"/>
    </source>
</evidence>